<feature type="compositionally biased region" description="Polar residues" evidence="1">
    <location>
        <begin position="31"/>
        <end position="40"/>
    </location>
</feature>
<dbReference type="Proteomes" id="UP000198716">
    <property type="component" value="Unassembled WGS sequence"/>
</dbReference>
<evidence type="ECO:0000256" key="1">
    <source>
        <dbReference type="SAM" id="MobiDB-lite"/>
    </source>
</evidence>
<gene>
    <name evidence="2" type="ORF">SAMN04487819_101394</name>
</gene>
<sequence>MGYSNRPSIGEVHGVTGAAEDLPLGKGLGTMSLSRPTAGE</sequence>
<keyword evidence="3" id="KW-1185">Reference proteome</keyword>
<organism evidence="2 3">
    <name type="scientific">Actinopolyspora alba</name>
    <dbReference type="NCBI Taxonomy" id="673379"/>
    <lineage>
        <taxon>Bacteria</taxon>
        <taxon>Bacillati</taxon>
        <taxon>Actinomycetota</taxon>
        <taxon>Actinomycetes</taxon>
        <taxon>Actinopolysporales</taxon>
        <taxon>Actinopolysporaceae</taxon>
        <taxon>Actinopolyspora</taxon>
        <taxon>Actinopolyspora alba group</taxon>
    </lineage>
</organism>
<feature type="region of interest" description="Disordered" evidence="1">
    <location>
        <begin position="1"/>
        <end position="40"/>
    </location>
</feature>
<name>A0A1I1TW09_9ACTN</name>
<evidence type="ECO:0000313" key="3">
    <source>
        <dbReference type="Proteomes" id="UP000198716"/>
    </source>
</evidence>
<protein>
    <submittedName>
        <fullName evidence="2">Uncharacterized protein</fullName>
    </submittedName>
</protein>
<reference evidence="3" key="1">
    <citation type="submission" date="2016-10" db="EMBL/GenBank/DDBJ databases">
        <authorList>
            <person name="Varghese N."/>
            <person name="Submissions S."/>
        </authorList>
    </citation>
    <scope>NUCLEOTIDE SEQUENCE [LARGE SCALE GENOMIC DNA]</scope>
    <source>
        <strain evidence="3">DSM 45004</strain>
    </source>
</reference>
<proteinExistence type="predicted"/>
<evidence type="ECO:0000313" key="2">
    <source>
        <dbReference type="EMBL" id="SFD62694.1"/>
    </source>
</evidence>
<dbReference type="AlphaFoldDB" id="A0A1I1TW09"/>
<dbReference type="EMBL" id="FOMZ01000001">
    <property type="protein sequence ID" value="SFD62694.1"/>
    <property type="molecule type" value="Genomic_DNA"/>
</dbReference>
<accession>A0A1I1TW09</accession>